<evidence type="ECO:0000313" key="5">
    <source>
        <dbReference type="Proteomes" id="UP000307706"/>
    </source>
</evidence>
<sequence>MNVVLKTLIVSASLFLFNAAASDASVKWWRTVQAQAVMPANQDTSGLCSIAERKLRAKYSDLTNIRSHYSYDMYRHEVWCYVQGQTQQ</sequence>
<organism evidence="3 5">
    <name type="scientific">Pseudoalteromonas citrea</name>
    <dbReference type="NCBI Taxonomy" id="43655"/>
    <lineage>
        <taxon>Bacteria</taxon>
        <taxon>Pseudomonadati</taxon>
        <taxon>Pseudomonadota</taxon>
        <taxon>Gammaproteobacteria</taxon>
        <taxon>Alteromonadales</taxon>
        <taxon>Pseudoalteromonadaceae</taxon>
        <taxon>Pseudoalteromonas</taxon>
    </lineage>
</organism>
<feature type="chain" id="PRO_5024341994" evidence="1">
    <location>
        <begin position="22"/>
        <end position="88"/>
    </location>
</feature>
<keyword evidence="4" id="KW-1185">Reference proteome</keyword>
<evidence type="ECO:0000313" key="4">
    <source>
        <dbReference type="Proteomes" id="UP000305730"/>
    </source>
</evidence>
<comment type="caution">
    <text evidence="3">The sequence shown here is derived from an EMBL/GenBank/DDBJ whole genome shotgun (WGS) entry which is preliminary data.</text>
</comment>
<accession>A0A5S3XU31</accession>
<feature type="signal peptide" evidence="1">
    <location>
        <begin position="1"/>
        <end position="21"/>
    </location>
</feature>
<dbReference type="Proteomes" id="UP000305730">
    <property type="component" value="Unassembled WGS sequence"/>
</dbReference>
<dbReference type="EMBL" id="PNCK01000036">
    <property type="protein sequence ID" value="TMP42846.1"/>
    <property type="molecule type" value="Genomic_DNA"/>
</dbReference>
<proteinExistence type="predicted"/>
<dbReference type="EMBL" id="PNCL01000019">
    <property type="protein sequence ID" value="TMP61066.1"/>
    <property type="molecule type" value="Genomic_DNA"/>
</dbReference>
<evidence type="ECO:0000313" key="2">
    <source>
        <dbReference type="EMBL" id="TMP42846.1"/>
    </source>
</evidence>
<reference evidence="3" key="3">
    <citation type="submission" date="2019-09" db="EMBL/GenBank/DDBJ databases">
        <title>Co-occurence of chitin degradation, pigmentation and bioactivity in marine Pseudoalteromonas.</title>
        <authorList>
            <person name="Sonnenschein E.C."/>
            <person name="Bech P.K."/>
        </authorList>
    </citation>
    <scope>NUCLEOTIDE SEQUENCE</scope>
    <source>
        <strain evidence="3">S2231</strain>
        <strain evidence="2 4">S2233</strain>
    </source>
</reference>
<protein>
    <submittedName>
        <fullName evidence="3">Uncharacterized protein</fullName>
    </submittedName>
</protein>
<keyword evidence="1" id="KW-0732">Signal</keyword>
<gene>
    <name evidence="3" type="ORF">CWB96_05425</name>
    <name evidence="2" type="ORF">CWB97_10530</name>
</gene>
<name>A0A5S3XU31_9GAMM</name>
<dbReference type="RefSeq" id="WP_138596969.1">
    <property type="nucleotide sequence ID" value="NZ_PNCK01000036.1"/>
</dbReference>
<reference evidence="3 5" key="1">
    <citation type="submission" date="2017-12" db="EMBL/GenBank/DDBJ databases">
        <authorList>
            <person name="Paulsen S."/>
            <person name="Gram L.K."/>
        </authorList>
    </citation>
    <scope>NUCLEOTIDE SEQUENCE [LARGE SCALE GENOMIC DNA]</scope>
    <source>
        <strain evidence="3 5">S2231</strain>
        <strain evidence="2">S2233</strain>
    </source>
</reference>
<evidence type="ECO:0000313" key="3">
    <source>
        <dbReference type="EMBL" id="TMP61066.1"/>
    </source>
</evidence>
<reference evidence="5" key="2">
    <citation type="submission" date="2019-06" db="EMBL/GenBank/DDBJ databases">
        <title>Co-occurence of chitin degradation, pigmentation and bioactivity in marine Pseudoalteromonas.</title>
        <authorList>
            <person name="Sonnenschein E.C."/>
            <person name="Bech P.K."/>
        </authorList>
    </citation>
    <scope>NUCLEOTIDE SEQUENCE [LARGE SCALE GENOMIC DNA]</scope>
    <source>
        <strain evidence="5">S2231</strain>
    </source>
</reference>
<dbReference type="AlphaFoldDB" id="A0A5S3XU31"/>
<evidence type="ECO:0000256" key="1">
    <source>
        <dbReference type="SAM" id="SignalP"/>
    </source>
</evidence>
<dbReference type="Proteomes" id="UP000307706">
    <property type="component" value="Unassembled WGS sequence"/>
</dbReference>